<comment type="caution">
    <text evidence="1">The sequence shown here is derived from an EMBL/GenBank/DDBJ whole genome shotgun (WGS) entry which is preliminary data.</text>
</comment>
<proteinExistence type="predicted"/>
<gene>
    <name evidence="1" type="ORF">M9Y10_031577</name>
</gene>
<reference evidence="1 2" key="1">
    <citation type="submission" date="2024-04" db="EMBL/GenBank/DDBJ databases">
        <title>Tritrichomonas musculus Genome.</title>
        <authorList>
            <person name="Alves-Ferreira E."/>
            <person name="Grigg M."/>
            <person name="Lorenzi H."/>
            <person name="Galac M."/>
        </authorList>
    </citation>
    <scope>NUCLEOTIDE SEQUENCE [LARGE SCALE GENOMIC DNA]</scope>
    <source>
        <strain evidence="1 2">EAF2021</strain>
    </source>
</reference>
<organism evidence="1 2">
    <name type="scientific">Tritrichomonas musculus</name>
    <dbReference type="NCBI Taxonomy" id="1915356"/>
    <lineage>
        <taxon>Eukaryota</taxon>
        <taxon>Metamonada</taxon>
        <taxon>Parabasalia</taxon>
        <taxon>Tritrichomonadida</taxon>
        <taxon>Tritrichomonadidae</taxon>
        <taxon>Tritrichomonas</taxon>
    </lineage>
</organism>
<dbReference type="Proteomes" id="UP001470230">
    <property type="component" value="Unassembled WGS sequence"/>
</dbReference>
<sequence>MHPTKKSRANPYFSRLLLSEKQIAKNRQGDFVSKGSRGEALILEIFKQRPEKISLPGLISVTKVISMLIGVNLRRADKRRKALIIKWYNDNESLIEQFKSHIMPELSDPEEECDGDLSNINSSYDELDSDHQTNHFVDGLY</sequence>
<accession>A0ABR2H149</accession>
<name>A0ABR2H149_9EUKA</name>
<protein>
    <submittedName>
        <fullName evidence="1">Uncharacterized protein</fullName>
    </submittedName>
</protein>
<keyword evidence="2" id="KW-1185">Reference proteome</keyword>
<evidence type="ECO:0000313" key="2">
    <source>
        <dbReference type="Proteomes" id="UP001470230"/>
    </source>
</evidence>
<dbReference type="EMBL" id="JAPFFF010000050">
    <property type="protein sequence ID" value="KAK8839865.1"/>
    <property type="molecule type" value="Genomic_DNA"/>
</dbReference>
<evidence type="ECO:0000313" key="1">
    <source>
        <dbReference type="EMBL" id="KAK8839865.1"/>
    </source>
</evidence>